<evidence type="ECO:0000256" key="13">
    <source>
        <dbReference type="ARBA" id="ARBA00044502"/>
    </source>
</evidence>
<dbReference type="EMBL" id="MU007035">
    <property type="protein sequence ID" value="KAF2430989.1"/>
    <property type="molecule type" value="Genomic_DNA"/>
</dbReference>
<evidence type="ECO:0000256" key="6">
    <source>
        <dbReference type="ARBA" id="ARBA00023001"/>
    </source>
</evidence>
<dbReference type="InterPro" id="IPR049892">
    <property type="entry name" value="AA9"/>
</dbReference>
<evidence type="ECO:0000256" key="14">
    <source>
        <dbReference type="ARBA" id="ARBA00045077"/>
    </source>
</evidence>
<dbReference type="GO" id="GO:0046872">
    <property type="term" value="F:metal ion binding"/>
    <property type="evidence" value="ECO:0007669"/>
    <property type="project" value="UniProtKB-KW"/>
</dbReference>
<evidence type="ECO:0000256" key="5">
    <source>
        <dbReference type="ARBA" id="ARBA00022729"/>
    </source>
</evidence>
<evidence type="ECO:0000256" key="2">
    <source>
        <dbReference type="ARBA" id="ARBA00004613"/>
    </source>
</evidence>
<keyword evidence="4" id="KW-0479">Metal-binding</keyword>
<evidence type="ECO:0000256" key="1">
    <source>
        <dbReference type="ARBA" id="ARBA00001973"/>
    </source>
</evidence>
<evidence type="ECO:0000313" key="17">
    <source>
        <dbReference type="EMBL" id="KAF2430989.1"/>
    </source>
</evidence>
<keyword evidence="10" id="KW-1015">Disulfide bond</keyword>
<dbReference type="InterPro" id="IPR005103">
    <property type="entry name" value="AA9_LPMO"/>
</dbReference>
<evidence type="ECO:0000256" key="11">
    <source>
        <dbReference type="ARBA" id="ARBA00023277"/>
    </source>
</evidence>
<evidence type="ECO:0000256" key="7">
    <source>
        <dbReference type="ARBA" id="ARBA00023002"/>
    </source>
</evidence>
<dbReference type="GO" id="GO:0030245">
    <property type="term" value="P:cellulose catabolic process"/>
    <property type="evidence" value="ECO:0007669"/>
    <property type="project" value="UniProtKB-KW"/>
</dbReference>
<evidence type="ECO:0000259" key="16">
    <source>
        <dbReference type="Pfam" id="PF03443"/>
    </source>
</evidence>
<comment type="caution">
    <text evidence="17">The sequence shown here is derived from an EMBL/GenBank/DDBJ whole genome shotgun (WGS) entry which is preliminary data.</text>
</comment>
<proteinExistence type="inferred from homology"/>
<keyword evidence="8" id="KW-0186">Copper</keyword>
<name>A0A9P4NRW0_9PEZI</name>
<feature type="domain" description="Auxiliary Activity family 9 catalytic" evidence="16">
    <location>
        <begin position="1"/>
        <end position="109"/>
    </location>
</feature>
<organism evidence="17 18">
    <name type="scientific">Tothia fuscella</name>
    <dbReference type="NCBI Taxonomy" id="1048955"/>
    <lineage>
        <taxon>Eukaryota</taxon>
        <taxon>Fungi</taxon>
        <taxon>Dikarya</taxon>
        <taxon>Ascomycota</taxon>
        <taxon>Pezizomycotina</taxon>
        <taxon>Dothideomycetes</taxon>
        <taxon>Pleosporomycetidae</taxon>
        <taxon>Venturiales</taxon>
        <taxon>Cylindrosympodiaceae</taxon>
        <taxon>Tothia</taxon>
    </lineage>
</organism>
<keyword evidence="7" id="KW-0560">Oxidoreductase</keyword>
<evidence type="ECO:0000256" key="4">
    <source>
        <dbReference type="ARBA" id="ARBA00022723"/>
    </source>
</evidence>
<evidence type="ECO:0000313" key="18">
    <source>
        <dbReference type="Proteomes" id="UP000800235"/>
    </source>
</evidence>
<dbReference type="AlphaFoldDB" id="A0A9P4NRW0"/>
<dbReference type="GO" id="GO:0005576">
    <property type="term" value="C:extracellular region"/>
    <property type="evidence" value="ECO:0007669"/>
    <property type="project" value="UniProtKB-SubCell"/>
</dbReference>
<sequence length="160" mass="17519">MAPYSGDIANVNVPQLEFFKFHEDALHPDGSWATDKMIAQRAMGYHARKYVVRHELTSLHFATKHSNYSRVSGGIISAQFYMSSYNVEVVGGGIASPPGVKFPGGYNPSGAPPKLEKDPLKVISLTGTNDKKKDEAYIKPKDMYLTGQAGTTDFFQSIGD</sequence>
<dbReference type="Gene3D" id="2.70.50.70">
    <property type="match status" value="1"/>
</dbReference>
<dbReference type="PANTHER" id="PTHR33353:SF10">
    <property type="entry name" value="ENDO-BETA-1,4-GLUCANASE D"/>
    <property type="match status" value="1"/>
</dbReference>
<keyword evidence="12" id="KW-0624">Polysaccharide degradation</keyword>
<dbReference type="GO" id="GO:0004497">
    <property type="term" value="F:monooxygenase activity"/>
    <property type="evidence" value="ECO:0007669"/>
    <property type="project" value="UniProtKB-KW"/>
</dbReference>
<evidence type="ECO:0000256" key="8">
    <source>
        <dbReference type="ARBA" id="ARBA00023008"/>
    </source>
</evidence>
<evidence type="ECO:0000256" key="10">
    <source>
        <dbReference type="ARBA" id="ARBA00023157"/>
    </source>
</evidence>
<comment type="similarity">
    <text evidence="13">Belongs to the polysaccharide monooxygenase AA9 family.</text>
</comment>
<keyword evidence="5" id="KW-0732">Signal</keyword>
<evidence type="ECO:0000256" key="9">
    <source>
        <dbReference type="ARBA" id="ARBA00023033"/>
    </source>
</evidence>
<dbReference type="OrthoDB" id="4849160at2759"/>
<keyword evidence="11" id="KW-0119">Carbohydrate metabolism</keyword>
<accession>A0A9P4NRW0</accession>
<comment type="subcellular location">
    <subcellularLocation>
        <location evidence="2">Secreted</location>
    </subcellularLocation>
</comment>
<comment type="catalytic activity">
    <reaction evidence="14">
        <text>[(1-&gt;4)-beta-D-glucosyl]n+m + reduced acceptor + O2 = 4-dehydro-beta-D-glucosyl-[(1-&gt;4)-beta-D-glucosyl]n-1 + [(1-&gt;4)-beta-D-glucosyl]m + acceptor + H2O.</text>
        <dbReference type="EC" id="1.14.99.56"/>
    </reaction>
</comment>
<keyword evidence="18" id="KW-1185">Reference proteome</keyword>
<evidence type="ECO:0000256" key="15">
    <source>
        <dbReference type="ARBA" id="ARBA00047174"/>
    </source>
</evidence>
<evidence type="ECO:0000256" key="12">
    <source>
        <dbReference type="ARBA" id="ARBA00023326"/>
    </source>
</evidence>
<keyword evidence="9" id="KW-0503">Monooxygenase</keyword>
<dbReference type="PANTHER" id="PTHR33353">
    <property type="entry name" value="PUTATIVE (AFU_ORTHOLOGUE AFUA_1G12560)-RELATED"/>
    <property type="match status" value="1"/>
</dbReference>
<reference evidence="17" key="1">
    <citation type="journal article" date="2020" name="Stud. Mycol.">
        <title>101 Dothideomycetes genomes: a test case for predicting lifestyles and emergence of pathogens.</title>
        <authorList>
            <person name="Haridas S."/>
            <person name="Albert R."/>
            <person name="Binder M."/>
            <person name="Bloem J."/>
            <person name="Labutti K."/>
            <person name="Salamov A."/>
            <person name="Andreopoulos B."/>
            <person name="Baker S."/>
            <person name="Barry K."/>
            <person name="Bills G."/>
            <person name="Bluhm B."/>
            <person name="Cannon C."/>
            <person name="Castanera R."/>
            <person name="Culley D."/>
            <person name="Daum C."/>
            <person name="Ezra D."/>
            <person name="Gonzalez J."/>
            <person name="Henrissat B."/>
            <person name="Kuo A."/>
            <person name="Liang C."/>
            <person name="Lipzen A."/>
            <person name="Lutzoni F."/>
            <person name="Magnuson J."/>
            <person name="Mondo S."/>
            <person name="Nolan M."/>
            <person name="Ohm R."/>
            <person name="Pangilinan J."/>
            <person name="Park H.-J."/>
            <person name="Ramirez L."/>
            <person name="Alfaro M."/>
            <person name="Sun H."/>
            <person name="Tritt A."/>
            <person name="Yoshinaga Y."/>
            <person name="Zwiers L.-H."/>
            <person name="Turgeon B."/>
            <person name="Goodwin S."/>
            <person name="Spatafora J."/>
            <person name="Crous P."/>
            <person name="Grigoriev I."/>
        </authorList>
    </citation>
    <scope>NUCLEOTIDE SEQUENCE</scope>
    <source>
        <strain evidence="17">CBS 130266</strain>
    </source>
</reference>
<dbReference type="EC" id="1.14.99.56" evidence="15"/>
<protein>
    <recommendedName>
        <fullName evidence="15">lytic cellulose monooxygenase (C4-dehydrogenating)</fullName>
        <ecNumber evidence="15">1.14.99.56</ecNumber>
    </recommendedName>
</protein>
<dbReference type="Proteomes" id="UP000800235">
    <property type="component" value="Unassembled WGS sequence"/>
</dbReference>
<keyword evidence="3" id="KW-0964">Secreted</keyword>
<comment type="cofactor">
    <cofactor evidence="1">
        <name>Cu(2+)</name>
        <dbReference type="ChEBI" id="CHEBI:29036"/>
    </cofactor>
</comment>
<gene>
    <name evidence="17" type="ORF">EJ08DRAFT_660402</name>
</gene>
<keyword evidence="6" id="KW-0136">Cellulose degradation</keyword>
<dbReference type="Pfam" id="PF03443">
    <property type="entry name" value="AA9"/>
    <property type="match status" value="1"/>
</dbReference>
<evidence type="ECO:0000256" key="3">
    <source>
        <dbReference type="ARBA" id="ARBA00022525"/>
    </source>
</evidence>